<protein>
    <submittedName>
        <fullName evidence="1">Uncharacterized protein</fullName>
    </submittedName>
</protein>
<dbReference type="AlphaFoldDB" id="A0A0F9SAJ6"/>
<name>A0A0F9SAJ6_9ZZZZ</name>
<evidence type="ECO:0000313" key="1">
    <source>
        <dbReference type="EMBL" id="KKN65920.1"/>
    </source>
</evidence>
<reference evidence="1" key="1">
    <citation type="journal article" date="2015" name="Nature">
        <title>Complex archaea that bridge the gap between prokaryotes and eukaryotes.</title>
        <authorList>
            <person name="Spang A."/>
            <person name="Saw J.H."/>
            <person name="Jorgensen S.L."/>
            <person name="Zaremba-Niedzwiedzka K."/>
            <person name="Martijn J."/>
            <person name="Lind A.E."/>
            <person name="van Eijk R."/>
            <person name="Schleper C."/>
            <person name="Guy L."/>
            <person name="Ettema T.J."/>
        </authorList>
    </citation>
    <scope>NUCLEOTIDE SEQUENCE</scope>
</reference>
<comment type="caution">
    <text evidence="1">The sequence shown here is derived from an EMBL/GenBank/DDBJ whole genome shotgun (WGS) entry which is preliminary data.</text>
</comment>
<gene>
    <name evidence="1" type="ORF">LCGC14_0476230</name>
</gene>
<sequence length="125" mass="14217">METQTELEKEIGTIEPEMLSLKPEKVKIVEVKVLPVGEKKNLKVNCLVKHPDKEESITISSVSYLRDKAVKTTGLWYNLDKEENIQKGSALAIFLEKTNSKNLKELEGKEVDTELDGNYLCFKAY</sequence>
<proteinExistence type="predicted"/>
<accession>A0A0F9SAJ6</accession>
<dbReference type="EMBL" id="LAZR01000513">
    <property type="protein sequence ID" value="KKN65920.1"/>
    <property type="molecule type" value="Genomic_DNA"/>
</dbReference>
<organism evidence="1">
    <name type="scientific">marine sediment metagenome</name>
    <dbReference type="NCBI Taxonomy" id="412755"/>
    <lineage>
        <taxon>unclassified sequences</taxon>
        <taxon>metagenomes</taxon>
        <taxon>ecological metagenomes</taxon>
    </lineage>
</organism>